<dbReference type="GO" id="GO:0007015">
    <property type="term" value="P:actin filament organization"/>
    <property type="evidence" value="ECO:0007669"/>
    <property type="project" value="TreeGrafter"/>
</dbReference>
<dbReference type="PANTHER" id="PTHR13140">
    <property type="entry name" value="MYOSIN"/>
    <property type="match status" value="1"/>
</dbReference>
<feature type="compositionally biased region" description="Polar residues" evidence="10">
    <location>
        <begin position="1948"/>
        <end position="1964"/>
    </location>
</feature>
<evidence type="ECO:0000256" key="6">
    <source>
        <dbReference type="ARBA" id="ARBA00023175"/>
    </source>
</evidence>
<dbReference type="GO" id="GO:0016459">
    <property type="term" value="C:myosin complex"/>
    <property type="evidence" value="ECO:0007669"/>
    <property type="project" value="UniProtKB-KW"/>
</dbReference>
<feature type="binding site" evidence="8">
    <location>
        <begin position="173"/>
        <end position="180"/>
    </location>
    <ligand>
        <name>ATP</name>
        <dbReference type="ChEBI" id="CHEBI:30616"/>
    </ligand>
</feature>
<evidence type="ECO:0000259" key="12">
    <source>
        <dbReference type="PROSITE" id="PS51844"/>
    </source>
</evidence>
<dbReference type="GO" id="GO:0051015">
    <property type="term" value="F:actin filament binding"/>
    <property type="evidence" value="ECO:0007669"/>
    <property type="project" value="InterPro"/>
</dbReference>
<dbReference type="Gene3D" id="1.20.5.340">
    <property type="match status" value="4"/>
</dbReference>
<dbReference type="SUPFAM" id="SSF52540">
    <property type="entry name" value="P-loop containing nucleoside triphosphate hydrolases"/>
    <property type="match status" value="1"/>
</dbReference>
<dbReference type="Gene3D" id="1.20.58.530">
    <property type="match status" value="1"/>
</dbReference>
<dbReference type="Pfam" id="PF01576">
    <property type="entry name" value="Myosin_tail_1"/>
    <property type="match status" value="1"/>
</dbReference>
<proteinExistence type="inferred from homology"/>
<dbReference type="Gene3D" id="1.20.120.720">
    <property type="entry name" value="Myosin VI head, motor domain, U50 subdomain"/>
    <property type="match status" value="1"/>
</dbReference>
<keyword evidence="2 8" id="KW-0547">Nucleotide-binding</keyword>
<dbReference type="FunFam" id="1.10.10.820:FF:000001">
    <property type="entry name" value="Myosin heavy chain"/>
    <property type="match status" value="1"/>
</dbReference>
<keyword evidence="4 9" id="KW-0175">Coiled coil</keyword>
<sequence length="1964" mass="227556">MDYESDPGWQYLRQSREKMIADQSRPYDSKKNVWIPDKEEGYIAADIKSTKGDIVTVVVNGQEKQVKKDLVHQMNPPKLEKTEDMSNLTFLNDASVLHNLRARYAEMLIYTYSGLFCVVINPYKRLPIYTDSVAKMYMGKRRTEMPPHLFAVSDEAYRNMIQNHENQSMLITGESGAGKTENTKKAIKLFLVIAYFASVGASQQAAVSLSAGTKSDKKKVTLEDQIVQTNPVLEAFGNARTVRNNNSSRFGKFIRIMFSKQGKVASCDIEHYLLEKSRVIRQAPGERCYHIFYQMNSDYKPELKPLLKIDKPLKDYYFVAQAELTVDGMNDAEEFQLTDEAFDILHFSPEEKLNCYKLMSAHMHLGNMKFKQRPREEQAEPDGTDEAEKAAEMYGVNVEDLLKAFTHPRVRVGTEWVNKGQNLEQVTWAVGAMGKAIYGRVFNWIVKKCNITLDQKGVPRDYFIGVLDIAGFEIFDFNSFEQLWINFVNEKLQQFFNHHMFILEQEEYAREGIEWKFIDFGLDLQACIELIEKPLGIISMLDEECIVPKATDMTLAQKLNEQHLGKHPNFEKPKPPKGKQAEAHFAMRHYAGLVRYNVTNWLEKNKDPLNDTVAACLKESKGNALLNEIWADYVTQEEASSSRKTGKKKGKSGSFMTVSMLYRESLNNLMTMLYKTQPHFIRCIIPNEKKKSGLLDASLVLNQLTCNGVLEGIRICRKGFPNRSLHADFKERYAILAAIESKSSEDMTQCCKAMLEKLVQEGALKEEQFRIGHTKVFFKAGVVAHLEDLRDEKLGYLITGLEAQIRTYYQLIECAKRRKQYLAQKCLQKNIKLWINLRTWEWFKLYGRVKPLLRAGKVQEEMDQLHEKVQKLETSLSEEEKRRRDLEELIEKANAEKEALLAQLENSKSGTAAVEDRLSALQAAKDELEKNLSEANERLAEQENRTSNVSRDKRRVEDECEKLKRNIQELELSLKKAESEKVSKENQLRSLHEEMNQQDETIAKLNKEKKHQEEENRKLYEDISAEEDRSSQIKRQKEKLEQQIEEIEELLEREKRKRADAEKAKRKTEGELKLSKENVDELTKKVHEMESGIKSKDNDIQVVTGKLEEEQANLFRLQRQIKDEVSRIHELEEELRNEQQARGRADRARSELQVELEDVNDKLEEQMRATEQQIEFNKKQDAELAKLRRELEEANMNHENTLGSMRKKTMDSVNELSEQLDEMQKLKVKAEKERVSLQRQLEDSVALNDSLVKQKSDYERNTKAMEIQIGDLQIKCEDQNRQLQDFVSLKVKLQSENSDLNRQVEELENQLSGFTRIRAQLSSQLEESKRISDEEMRERQILNVNLKNAQLENEQLKELLEEEAESRGEILRQLSKANAEVLQWKNRFEEEGLVPGERFEEVKRAQEAAIHEMRENLDAANVKITALEKAKARLAKEADDAQAESSRNIAMVVQLDKKQKAFDRIIEEWKKKVDDLNNELDVAQREARNTATELFKERAVTENLGVQVEGLKRENKAVAQEVKDLQGQLSESGRSVHEMQKIIKRFELEKDELQHALDEAETALEAEEAKVVRSQIEVTQIRSEIEKRIQEKEEEFENTRKNHQQALESMQATMEGESREKAEAVRARKKLEADINELEINLDHANKTNADAQKTIKRYVDQIREMQTALEDEQRKREELRQGCNALERRFAVAQAEKEDLQARIVQVERSKKQIESDANENRDQLAELSAQASAASSAKSKLETEVQLLRADLASTLDALKEAEDKMKITAVDSARLSQQLRIEQENSHHLERLRKELEMQIRDMQIRLDDAEQAGVKGSQKTVQKLEQRIKALTTELEIEQRRYQENAKNSIKQERKIREMQFQSEENKKHIDSLNDLVEKLQNKNRVFKKQLDEAEQLANVNLQKYKQMMLALESAEERADAAENTLMKVRSRSRGEISNRVKRQWSTNSEEPTKVTQQPS</sequence>
<evidence type="ECO:0000259" key="11">
    <source>
        <dbReference type="PROSITE" id="PS51456"/>
    </source>
</evidence>
<evidence type="ECO:0000256" key="3">
    <source>
        <dbReference type="ARBA" id="ARBA00022840"/>
    </source>
</evidence>
<dbReference type="Gene3D" id="3.40.850.10">
    <property type="entry name" value="Kinesin motor domain"/>
    <property type="match status" value="1"/>
</dbReference>
<dbReference type="SUPFAM" id="SSF90257">
    <property type="entry name" value="Myosin rod fragments"/>
    <property type="match status" value="5"/>
</dbReference>
<feature type="region of interest" description="Disordered" evidence="10">
    <location>
        <begin position="976"/>
        <end position="1037"/>
    </location>
</feature>
<dbReference type="InterPro" id="IPR001609">
    <property type="entry name" value="Myosin_head_motor_dom-like"/>
</dbReference>
<evidence type="ECO:0000256" key="4">
    <source>
        <dbReference type="ARBA" id="ARBA00023054"/>
    </source>
</evidence>
<dbReference type="FunFam" id="1.20.5.370:FF:000008">
    <property type="entry name" value="Myosin heavy chain"/>
    <property type="match status" value="1"/>
</dbReference>
<evidence type="ECO:0000256" key="10">
    <source>
        <dbReference type="SAM" id="MobiDB-lite"/>
    </source>
</evidence>
<dbReference type="InterPro" id="IPR004009">
    <property type="entry name" value="SH3_Myosin"/>
</dbReference>
<feature type="region of interest" description="Disordered" evidence="10">
    <location>
        <begin position="1927"/>
        <end position="1964"/>
    </location>
</feature>
<evidence type="ECO:0000313" key="14">
    <source>
        <dbReference type="WBParaSite" id="SMUV_0000391401-mRNA-1"/>
    </source>
</evidence>
<dbReference type="Gene3D" id="2.30.30.360">
    <property type="entry name" value="Myosin S1 fragment, N-terminal"/>
    <property type="match status" value="1"/>
</dbReference>
<feature type="compositionally biased region" description="Basic and acidic residues" evidence="10">
    <location>
        <begin position="976"/>
        <end position="1031"/>
    </location>
</feature>
<keyword evidence="6 8" id="KW-0505">Motor protein</keyword>
<evidence type="ECO:0000256" key="9">
    <source>
        <dbReference type="SAM" id="Coils"/>
    </source>
</evidence>
<dbReference type="FunFam" id="2.30.30.360:FF:000001">
    <property type="entry name" value="Myosin heavy chain"/>
    <property type="match status" value="1"/>
</dbReference>
<dbReference type="STRING" id="451379.A0A0N5AHQ5"/>
<feature type="region of interest" description="Disordered" evidence="10">
    <location>
        <begin position="936"/>
        <end position="957"/>
    </location>
</feature>
<evidence type="ECO:0000256" key="5">
    <source>
        <dbReference type="ARBA" id="ARBA00023123"/>
    </source>
</evidence>
<dbReference type="FunFam" id="1.20.120.720:FF:000001">
    <property type="entry name" value="Myosin heavy chain, muscle"/>
    <property type="match status" value="1"/>
</dbReference>
<keyword evidence="13" id="KW-1185">Reference proteome</keyword>
<dbReference type="GO" id="GO:0005863">
    <property type="term" value="C:striated muscle myosin thick filament"/>
    <property type="evidence" value="ECO:0007669"/>
    <property type="project" value="UniProtKB-ARBA"/>
</dbReference>
<dbReference type="Pfam" id="PF02736">
    <property type="entry name" value="Myosin_N"/>
    <property type="match status" value="1"/>
</dbReference>
<dbReference type="FunFam" id="1.20.5.370:FF:000009">
    <property type="entry name" value="Myosin heavy chain, isoform G"/>
    <property type="match status" value="1"/>
</dbReference>
<feature type="coiled-coil region" evidence="9">
    <location>
        <begin position="1290"/>
        <end position="1373"/>
    </location>
</feature>
<evidence type="ECO:0000256" key="7">
    <source>
        <dbReference type="ARBA" id="ARBA00023203"/>
    </source>
</evidence>
<dbReference type="InterPro" id="IPR002928">
    <property type="entry name" value="Myosin_tail"/>
</dbReference>
<dbReference type="InterPro" id="IPR036961">
    <property type="entry name" value="Kinesin_motor_dom_sf"/>
</dbReference>
<dbReference type="Gene3D" id="1.20.5.370">
    <property type="match status" value="3"/>
</dbReference>
<protein>
    <submittedName>
        <fullName evidence="14">Myosin motor domain-containing protein</fullName>
    </submittedName>
</protein>
<dbReference type="Pfam" id="PF00063">
    <property type="entry name" value="Myosin_head"/>
    <property type="match status" value="1"/>
</dbReference>
<dbReference type="PROSITE" id="PS51844">
    <property type="entry name" value="SH3_LIKE"/>
    <property type="match status" value="1"/>
</dbReference>
<keyword evidence="7 8" id="KW-0009">Actin-binding</keyword>
<dbReference type="Gene3D" id="1.20.5.4820">
    <property type="match status" value="1"/>
</dbReference>
<reference evidence="14" key="1">
    <citation type="submission" date="2016-04" db="UniProtKB">
        <authorList>
            <consortium name="WormBaseParasite"/>
        </authorList>
    </citation>
    <scope>IDENTIFICATION</scope>
</reference>
<name>A0A0N5AHQ5_9BILA</name>
<organism evidence="13 14">
    <name type="scientific">Syphacia muris</name>
    <dbReference type="NCBI Taxonomy" id="451379"/>
    <lineage>
        <taxon>Eukaryota</taxon>
        <taxon>Metazoa</taxon>
        <taxon>Ecdysozoa</taxon>
        <taxon>Nematoda</taxon>
        <taxon>Chromadorea</taxon>
        <taxon>Rhabditida</taxon>
        <taxon>Spirurina</taxon>
        <taxon>Oxyuridomorpha</taxon>
        <taxon>Oxyuroidea</taxon>
        <taxon>Oxyuridae</taxon>
        <taxon>Syphacia</taxon>
    </lineage>
</organism>
<dbReference type="SMART" id="SM00242">
    <property type="entry name" value="MYSc"/>
    <property type="match status" value="1"/>
</dbReference>
<feature type="domain" description="Myosin N-terminal SH3-like" evidence="12">
    <location>
        <begin position="28"/>
        <end position="76"/>
    </location>
</feature>
<feature type="domain" description="Myosin motor" evidence="11">
    <location>
        <begin position="80"/>
        <end position="791"/>
    </location>
</feature>
<dbReference type="PANTHER" id="PTHR13140:SF857">
    <property type="entry name" value="MYOSIN-11"/>
    <property type="match status" value="1"/>
</dbReference>
<dbReference type="InterPro" id="IPR008989">
    <property type="entry name" value="Myosin_S1_N"/>
</dbReference>
<keyword evidence="3 8" id="KW-0067">ATP-binding</keyword>
<dbReference type="GO" id="GO:0016020">
    <property type="term" value="C:membrane"/>
    <property type="evidence" value="ECO:0007669"/>
    <property type="project" value="TreeGrafter"/>
</dbReference>
<feature type="region of interest" description="Actin-binding" evidence="8">
    <location>
        <begin position="666"/>
        <end position="688"/>
    </location>
</feature>
<dbReference type="WBParaSite" id="SMUV_0000391401-mRNA-1">
    <property type="protein sequence ID" value="SMUV_0000391401-mRNA-1"/>
    <property type="gene ID" value="SMUV_0000391401"/>
</dbReference>
<dbReference type="GO" id="GO:0005524">
    <property type="term" value="F:ATP binding"/>
    <property type="evidence" value="ECO:0007669"/>
    <property type="project" value="UniProtKB-UniRule"/>
</dbReference>
<keyword evidence="5 8" id="KW-0518">Myosin</keyword>
<dbReference type="CDD" id="cd01377">
    <property type="entry name" value="MYSc_class_II"/>
    <property type="match status" value="1"/>
</dbReference>
<dbReference type="FunFam" id="1.20.58.530:FF:000001">
    <property type="entry name" value="Myosin heavy chain"/>
    <property type="match status" value="1"/>
</dbReference>
<accession>A0A0N5AHQ5</accession>
<evidence type="ECO:0000256" key="2">
    <source>
        <dbReference type="ARBA" id="ARBA00022741"/>
    </source>
</evidence>
<dbReference type="FunFam" id="3.40.850.10:FF:000024">
    <property type="entry name" value="Myosin heavy chain, isoform J"/>
    <property type="match status" value="1"/>
</dbReference>
<evidence type="ECO:0000313" key="13">
    <source>
        <dbReference type="Proteomes" id="UP000046393"/>
    </source>
</evidence>
<evidence type="ECO:0000256" key="8">
    <source>
        <dbReference type="PROSITE-ProRule" id="PRU00782"/>
    </source>
</evidence>
<evidence type="ECO:0000256" key="1">
    <source>
        <dbReference type="ARBA" id="ARBA00008314"/>
    </source>
</evidence>
<comment type="similarity">
    <text evidence="1 8">Belongs to the TRAFAC class myosin-kinesin ATPase superfamily. Myosin family.</text>
</comment>
<dbReference type="PRINTS" id="PR00193">
    <property type="entry name" value="MYOSINHEAVY"/>
</dbReference>
<dbReference type="GO" id="GO:0000146">
    <property type="term" value="F:microfilament motor activity"/>
    <property type="evidence" value="ECO:0007669"/>
    <property type="project" value="TreeGrafter"/>
</dbReference>
<dbReference type="PROSITE" id="PS51456">
    <property type="entry name" value="MYOSIN_MOTOR"/>
    <property type="match status" value="1"/>
</dbReference>
<dbReference type="InterPro" id="IPR014751">
    <property type="entry name" value="XRCC4-like_C"/>
</dbReference>
<dbReference type="Gene3D" id="1.10.10.820">
    <property type="match status" value="1"/>
</dbReference>
<dbReference type="Proteomes" id="UP000046393">
    <property type="component" value="Unplaced"/>
</dbReference>
<dbReference type="InterPro" id="IPR027417">
    <property type="entry name" value="P-loop_NTPase"/>
</dbReference>